<dbReference type="Pfam" id="PF10670">
    <property type="entry name" value="DUF4198"/>
    <property type="match status" value="1"/>
</dbReference>
<reference evidence="3 4" key="2">
    <citation type="journal article" date="2016" name="Science">
        <title>A bacterium that degrades and assimilates poly(ethylene terephthalate).</title>
        <authorList>
            <person name="Yoshida S."/>
            <person name="Hiraga K."/>
            <person name="Takehana T."/>
            <person name="Taniguchi I."/>
            <person name="Yamaji H."/>
            <person name="Maeda Y."/>
            <person name="Toyohara K."/>
            <person name="Miyamoto K."/>
            <person name="Kimura Y."/>
            <person name="Oda K."/>
        </authorList>
    </citation>
    <scope>NUCLEOTIDE SEQUENCE [LARGE SCALE GENOMIC DNA]</scope>
    <source>
        <strain evidence="4">NBRC 110686 / TISTR 2288 / 201-F6</strain>
    </source>
</reference>
<evidence type="ECO:0000313" key="3">
    <source>
        <dbReference type="EMBL" id="GAP38836.1"/>
    </source>
</evidence>
<reference evidence="4" key="1">
    <citation type="submission" date="2015-07" db="EMBL/GenBank/DDBJ databases">
        <title>Discovery of a poly(ethylene terephthalate assimilation.</title>
        <authorList>
            <person name="Yoshida S."/>
            <person name="Hiraga K."/>
            <person name="Takehana T."/>
            <person name="Taniguchi I."/>
            <person name="Yamaji H."/>
            <person name="Maeda Y."/>
            <person name="Toyohara K."/>
            <person name="Miyamoto K."/>
            <person name="Kimura Y."/>
            <person name="Oda K."/>
        </authorList>
    </citation>
    <scope>NUCLEOTIDE SEQUENCE [LARGE SCALE GENOMIC DNA]</scope>
    <source>
        <strain evidence="4">NBRC 110686 / TISTR 2288 / 201-F6</strain>
    </source>
</reference>
<accession>A0A0K8P871</accession>
<evidence type="ECO:0000256" key="1">
    <source>
        <dbReference type="SAM" id="MobiDB-lite"/>
    </source>
</evidence>
<feature type="region of interest" description="Disordered" evidence="1">
    <location>
        <begin position="101"/>
        <end position="120"/>
    </location>
</feature>
<comment type="caution">
    <text evidence="3">The sequence shown here is derived from an EMBL/GenBank/DDBJ whole genome shotgun (WGS) entry which is preliminary data.</text>
</comment>
<name>A0A0K8P871_PISS1</name>
<feature type="signal peptide" evidence="2">
    <location>
        <begin position="1"/>
        <end position="23"/>
    </location>
</feature>
<protein>
    <submittedName>
        <fullName evidence="3">Nickel ECF transporter, additional periplasmic component NikK</fullName>
    </submittedName>
</protein>
<dbReference type="InterPro" id="IPR019613">
    <property type="entry name" value="DUF4198"/>
</dbReference>
<dbReference type="AlphaFoldDB" id="A0A0K8P871"/>
<dbReference type="EMBL" id="BBYR01000093">
    <property type="protein sequence ID" value="GAP38836.1"/>
    <property type="molecule type" value="Genomic_DNA"/>
</dbReference>
<keyword evidence="4" id="KW-1185">Reference proteome</keyword>
<dbReference type="Proteomes" id="UP000037660">
    <property type="component" value="Unassembled WGS sequence"/>
</dbReference>
<evidence type="ECO:0000313" key="4">
    <source>
        <dbReference type="Proteomes" id="UP000037660"/>
    </source>
</evidence>
<evidence type="ECO:0000256" key="2">
    <source>
        <dbReference type="SAM" id="SignalP"/>
    </source>
</evidence>
<keyword evidence="2" id="KW-0732">Signal</keyword>
<organism evidence="3 4">
    <name type="scientific">Piscinibacter sakaiensis</name>
    <name type="common">Ideonella sakaiensis</name>
    <dbReference type="NCBI Taxonomy" id="1547922"/>
    <lineage>
        <taxon>Bacteria</taxon>
        <taxon>Pseudomonadati</taxon>
        <taxon>Pseudomonadota</taxon>
        <taxon>Betaproteobacteria</taxon>
        <taxon>Burkholderiales</taxon>
        <taxon>Sphaerotilaceae</taxon>
        <taxon>Piscinibacter</taxon>
    </lineage>
</organism>
<gene>
    <name evidence="3" type="ORF">ISF6_5495</name>
</gene>
<proteinExistence type="predicted"/>
<feature type="chain" id="PRO_5005513856" evidence="2">
    <location>
        <begin position="24"/>
        <end position="236"/>
    </location>
</feature>
<dbReference type="STRING" id="1547922.ISF6_5495"/>
<sequence>MNVTWIRCLSTATLLAAAPLAQAHDAWVEPGAAGPRLLLGHPDDSAPVPPEKVRAVYAVDAQGRRLEATRGAAGGALPTSVAGQAAMWVLDVDNGYWSKPAGSTTSVNRPRTEVPGATSGTHSLKFGKTIVAWGPAVTRPQGLRLEIVPLGADEPRAGATLPVQVLWDGQPLPGARLVREGAPRDTPPVEADAEGRARVPVTGGRQMLTVGRRLPLAGDPRADTVAVSTNLVFTAR</sequence>